<sequence>MQIKGPADAAGAKAPTGRDAKEDAKLKAACTEMEAVFLNLLLKEMRKAVPKGGLVGNSSQEDIMRSLLDSELTKNMAQSGGVGLADMLYRQLSPKDAVIDNKGQAPR</sequence>
<dbReference type="Proteomes" id="UP001254848">
    <property type="component" value="Unassembled WGS sequence"/>
</dbReference>
<evidence type="ECO:0000313" key="4">
    <source>
        <dbReference type="Proteomes" id="UP001254848"/>
    </source>
</evidence>
<comment type="caution">
    <text evidence="3">The sequence shown here is derived from an EMBL/GenBank/DDBJ whole genome shotgun (WGS) entry which is preliminary data.</text>
</comment>
<proteinExistence type="predicted"/>
<evidence type="ECO:0000313" key="3">
    <source>
        <dbReference type="EMBL" id="MDT8903772.1"/>
    </source>
</evidence>
<name>A0ABU3P413_9FIRM</name>
<accession>A0ABU3P413</accession>
<protein>
    <submittedName>
        <fullName evidence="3">Rod-binding protein</fullName>
    </submittedName>
</protein>
<dbReference type="EMBL" id="JAUOZS010000001">
    <property type="protein sequence ID" value="MDT8903772.1"/>
    <property type="molecule type" value="Genomic_DNA"/>
</dbReference>
<evidence type="ECO:0000256" key="1">
    <source>
        <dbReference type="SAM" id="MobiDB-lite"/>
    </source>
</evidence>
<dbReference type="RefSeq" id="WP_413782216.1">
    <property type="nucleotide sequence ID" value="NZ_JAUOZS010000001.1"/>
</dbReference>
<gene>
    <name evidence="3" type="ORF">Q4T40_21290</name>
</gene>
<feature type="region of interest" description="Disordered" evidence="1">
    <location>
        <begin position="1"/>
        <end position="23"/>
    </location>
</feature>
<dbReference type="Pfam" id="PF10135">
    <property type="entry name" value="Rod-binding"/>
    <property type="match status" value="1"/>
</dbReference>
<reference evidence="3 4" key="1">
    <citation type="submission" date="2023-07" db="EMBL/GenBank/DDBJ databases">
        <title>The novel representative of Negativicutes class, Anaeroselena agilis gen. nov. sp. nov.</title>
        <authorList>
            <person name="Prokofeva M.I."/>
            <person name="Elcheninov A.G."/>
            <person name="Klyukina A."/>
            <person name="Kublanov I.V."/>
            <person name="Frolov E.N."/>
            <person name="Podosokorskaya O.A."/>
        </authorList>
    </citation>
    <scope>NUCLEOTIDE SEQUENCE [LARGE SCALE GENOMIC DNA]</scope>
    <source>
        <strain evidence="3 4">4137-cl</strain>
    </source>
</reference>
<dbReference type="InterPro" id="IPR019301">
    <property type="entry name" value="Flagellar_prot_FlgJ_N"/>
</dbReference>
<feature type="compositionally biased region" description="Low complexity" evidence="1">
    <location>
        <begin position="1"/>
        <end position="15"/>
    </location>
</feature>
<feature type="domain" description="Flagellar protein FlgJ N-terminal" evidence="2">
    <location>
        <begin position="43"/>
        <end position="91"/>
    </location>
</feature>
<organism evidence="3 4">
    <name type="scientific">Anaeroselena agilis</name>
    <dbReference type="NCBI Taxonomy" id="3063788"/>
    <lineage>
        <taxon>Bacteria</taxon>
        <taxon>Bacillati</taxon>
        <taxon>Bacillota</taxon>
        <taxon>Negativicutes</taxon>
        <taxon>Acetonemataceae</taxon>
        <taxon>Anaeroselena</taxon>
    </lineage>
</organism>
<keyword evidence="4" id="KW-1185">Reference proteome</keyword>
<evidence type="ECO:0000259" key="2">
    <source>
        <dbReference type="Pfam" id="PF10135"/>
    </source>
</evidence>